<keyword evidence="16" id="KW-1133">Transmembrane helix</keyword>
<keyword evidence="7 15" id="KW-0028">Amino-acid biosynthesis</keyword>
<proteinExistence type="inferred from homology"/>
<accession>W4QAI6</accession>
<evidence type="ECO:0000256" key="9">
    <source>
        <dbReference type="ARBA" id="ARBA00022822"/>
    </source>
</evidence>
<comment type="pathway">
    <text evidence="2 15">Amino-acid biosynthesis; L-tryptophan biosynthesis; L-tryptophan from chorismate: step 1/5.</text>
</comment>
<feature type="transmembrane region" description="Helical" evidence="16">
    <location>
        <begin position="6"/>
        <end position="25"/>
    </location>
</feature>
<evidence type="ECO:0000256" key="8">
    <source>
        <dbReference type="ARBA" id="ARBA00022723"/>
    </source>
</evidence>
<evidence type="ECO:0000256" key="13">
    <source>
        <dbReference type="ARBA" id="ARBA00025634"/>
    </source>
</evidence>
<evidence type="ECO:0000256" key="10">
    <source>
        <dbReference type="ARBA" id="ARBA00022842"/>
    </source>
</evidence>
<dbReference type="PANTHER" id="PTHR11236:SF48">
    <property type="entry name" value="ISOCHORISMATE SYNTHASE MENF"/>
    <property type="match status" value="1"/>
</dbReference>
<sequence length="534" mass="60297">MPPNRMYLGGLFSYIFVHLPLISFIPKGVKDMITPTFTDFQQFSRDYKTIPVVEKLFADGLTPVQIVHQLGDQVSFLLESKDEHSPWSRYSFIGINPIFELIEENGVYSFTNLEEGEILTKLNTFQEAFNSMMDYLKVQPIDIAIPFRGGAVGYMSYDAIETIEPSLARQVDDRIAHYHFLVCETLIAYDHINKELTILVHARPDEGEEELAYSRAKAEIDRVSQLLEQPQAPLLLKHLPETDDEVTFDDVISNYKRTDFLRDVEQIKEYIRAGDVFQAVLSQRFEMNVTSSALNIYRVLRMINPSPYLFYLKFNTMEVVGSSPERLVQVQDGHVEIHPIAGTRKRGKTEEEDQALATELLADEKERAEHYMLVDLARNDVGRIAEYGSVETPTLLEIGKFSHVMHIISKVTGQLQKSTKPLEALMASFPAGTVSGAPKIRAMEILHELEPTERGVYAGAIGYLGFDGNIDSCIAIRTMVIKNQTAYIQAGAGVVADSVPEREYEETQNKAKALVRAVQIAERMFGDEGRESHA</sequence>
<evidence type="ECO:0000256" key="11">
    <source>
        <dbReference type="ARBA" id="ARBA00023141"/>
    </source>
</evidence>
<comment type="similarity">
    <text evidence="3 15">Belongs to the anthranilate synthase component I family.</text>
</comment>
<evidence type="ECO:0000256" key="2">
    <source>
        <dbReference type="ARBA" id="ARBA00004873"/>
    </source>
</evidence>
<keyword evidence="10 15" id="KW-0460">Magnesium</keyword>
<evidence type="ECO:0000256" key="12">
    <source>
        <dbReference type="ARBA" id="ARBA00023239"/>
    </source>
</evidence>
<dbReference type="GO" id="GO:0004049">
    <property type="term" value="F:anthranilate synthase activity"/>
    <property type="evidence" value="ECO:0007669"/>
    <property type="project" value="UniProtKB-EC"/>
</dbReference>
<keyword evidence="9 15" id="KW-0822">Tryptophan biosynthesis</keyword>
<evidence type="ECO:0000259" key="17">
    <source>
        <dbReference type="Pfam" id="PF00425"/>
    </source>
</evidence>
<evidence type="ECO:0000256" key="16">
    <source>
        <dbReference type="SAM" id="Phobius"/>
    </source>
</evidence>
<evidence type="ECO:0000313" key="20">
    <source>
        <dbReference type="Proteomes" id="UP000018895"/>
    </source>
</evidence>
<evidence type="ECO:0000256" key="15">
    <source>
        <dbReference type="RuleBase" id="RU364045"/>
    </source>
</evidence>
<dbReference type="Proteomes" id="UP000018895">
    <property type="component" value="Unassembled WGS sequence"/>
</dbReference>
<comment type="function">
    <text evidence="13 15">Part of a heterotetrameric complex that catalyzes the two-step biosynthesis of anthranilate, an intermediate in the biosynthesis of L-tryptophan. In the first step, the glutamine-binding beta subunit (TrpG) of anthranilate synthase (AS) provides the glutamine amidotransferase activity which generates ammonia as a substrate that, along with chorismate, is used in the second step, catalyzed by the large alpha subunit of AS (TrpE) to produce anthranilate. In the absence of TrpG, TrpE can synthesize anthranilate directly from chorismate and high concentrations of ammonia.</text>
</comment>
<dbReference type="InterPro" id="IPR005256">
    <property type="entry name" value="Anth_synth_I_PabB"/>
</dbReference>
<dbReference type="NCBIfam" id="TIGR00564">
    <property type="entry name" value="trpE_most"/>
    <property type="match status" value="1"/>
</dbReference>
<dbReference type="UniPathway" id="UPA00035">
    <property type="reaction ID" value="UER00040"/>
</dbReference>
<dbReference type="EC" id="4.1.3.27" evidence="5 15"/>
<evidence type="ECO:0000313" key="19">
    <source>
        <dbReference type="EMBL" id="GAE29020.1"/>
    </source>
</evidence>
<dbReference type="EMBL" id="BAUU01000002">
    <property type="protein sequence ID" value="GAE29020.1"/>
    <property type="molecule type" value="Genomic_DNA"/>
</dbReference>
<feature type="domain" description="Anthranilate synthase component I N-terminal" evidence="18">
    <location>
        <begin position="59"/>
        <end position="198"/>
    </location>
</feature>
<dbReference type="SUPFAM" id="SSF56322">
    <property type="entry name" value="ADC synthase"/>
    <property type="match status" value="1"/>
</dbReference>
<protein>
    <recommendedName>
        <fullName evidence="6 15">Anthranilate synthase component 1</fullName>
        <ecNumber evidence="5 15">4.1.3.27</ecNumber>
    </recommendedName>
</protein>
<keyword evidence="11 15" id="KW-0057">Aromatic amino acid biosynthesis</keyword>
<comment type="caution">
    <text evidence="19">The sequence shown here is derived from an EMBL/GenBank/DDBJ whole genome shotgun (WGS) entry which is preliminary data.</text>
</comment>
<evidence type="ECO:0000256" key="6">
    <source>
        <dbReference type="ARBA" id="ARBA00020653"/>
    </source>
</evidence>
<comment type="catalytic activity">
    <reaction evidence="14 15">
        <text>chorismate + L-glutamine = anthranilate + pyruvate + L-glutamate + H(+)</text>
        <dbReference type="Rhea" id="RHEA:21732"/>
        <dbReference type="ChEBI" id="CHEBI:15361"/>
        <dbReference type="ChEBI" id="CHEBI:15378"/>
        <dbReference type="ChEBI" id="CHEBI:16567"/>
        <dbReference type="ChEBI" id="CHEBI:29748"/>
        <dbReference type="ChEBI" id="CHEBI:29985"/>
        <dbReference type="ChEBI" id="CHEBI:58359"/>
        <dbReference type="EC" id="4.1.3.27"/>
    </reaction>
</comment>
<evidence type="ECO:0000256" key="1">
    <source>
        <dbReference type="ARBA" id="ARBA00001946"/>
    </source>
</evidence>
<comment type="subunit">
    <text evidence="4 15">Heterotetramer consisting of two non-identical subunits: a beta subunit (TrpG) and a large alpha subunit (TrpE).</text>
</comment>
<dbReference type="GO" id="GO:0046872">
    <property type="term" value="F:metal ion binding"/>
    <property type="evidence" value="ECO:0007669"/>
    <property type="project" value="UniProtKB-KW"/>
</dbReference>
<evidence type="ECO:0000256" key="5">
    <source>
        <dbReference type="ARBA" id="ARBA00012266"/>
    </source>
</evidence>
<dbReference type="AlphaFoldDB" id="W4QAI6"/>
<evidence type="ECO:0000256" key="7">
    <source>
        <dbReference type="ARBA" id="ARBA00022605"/>
    </source>
</evidence>
<keyword evidence="12 15" id="KW-0456">Lyase</keyword>
<dbReference type="PRINTS" id="PR00095">
    <property type="entry name" value="ANTSNTHASEI"/>
</dbReference>
<dbReference type="Pfam" id="PF00425">
    <property type="entry name" value="Chorismate_bind"/>
    <property type="match status" value="1"/>
</dbReference>
<dbReference type="InterPro" id="IPR019999">
    <property type="entry name" value="Anth_synth_I-like"/>
</dbReference>
<dbReference type="GO" id="GO:0000162">
    <property type="term" value="P:L-tryptophan biosynthetic process"/>
    <property type="evidence" value="ECO:0007669"/>
    <property type="project" value="UniProtKB-UniPathway"/>
</dbReference>
<name>W4QAI6_9BACI</name>
<feature type="domain" description="Chorismate-utilising enzyme C-terminal" evidence="17">
    <location>
        <begin position="257"/>
        <end position="510"/>
    </location>
</feature>
<keyword evidence="20" id="KW-1185">Reference proteome</keyword>
<evidence type="ECO:0000256" key="4">
    <source>
        <dbReference type="ARBA" id="ARBA00011575"/>
    </source>
</evidence>
<evidence type="ECO:0000256" key="3">
    <source>
        <dbReference type="ARBA" id="ARBA00009562"/>
    </source>
</evidence>
<evidence type="ECO:0000259" key="18">
    <source>
        <dbReference type="Pfam" id="PF04715"/>
    </source>
</evidence>
<dbReference type="PANTHER" id="PTHR11236">
    <property type="entry name" value="AMINOBENZOATE/ANTHRANILATE SYNTHASE"/>
    <property type="match status" value="1"/>
</dbReference>
<dbReference type="InterPro" id="IPR006805">
    <property type="entry name" value="Anth_synth_I_N"/>
</dbReference>
<dbReference type="Gene3D" id="3.60.120.10">
    <property type="entry name" value="Anthranilate synthase"/>
    <property type="match status" value="1"/>
</dbReference>
<dbReference type="InterPro" id="IPR005801">
    <property type="entry name" value="ADC_synthase"/>
</dbReference>
<organism evidence="19 20">
    <name type="scientific">Halalkalibacter hemicellulosilyticusJCM 9152</name>
    <dbReference type="NCBI Taxonomy" id="1236971"/>
    <lineage>
        <taxon>Bacteria</taxon>
        <taxon>Bacillati</taxon>
        <taxon>Bacillota</taxon>
        <taxon>Bacilli</taxon>
        <taxon>Bacillales</taxon>
        <taxon>Bacillaceae</taxon>
        <taxon>Halalkalibacter</taxon>
    </lineage>
</organism>
<gene>
    <name evidence="15" type="primary">trpE</name>
    <name evidence="19" type="ORF">JCM9152_359</name>
</gene>
<keyword evidence="16" id="KW-0812">Transmembrane</keyword>
<keyword evidence="16" id="KW-0472">Membrane</keyword>
<keyword evidence="8 15" id="KW-0479">Metal-binding</keyword>
<dbReference type="Pfam" id="PF04715">
    <property type="entry name" value="Anth_synt_I_N"/>
    <property type="match status" value="1"/>
</dbReference>
<comment type="cofactor">
    <cofactor evidence="1 15">
        <name>Mg(2+)</name>
        <dbReference type="ChEBI" id="CHEBI:18420"/>
    </cofactor>
</comment>
<reference evidence="19" key="1">
    <citation type="journal article" date="2014" name="Genome Announc.">
        <title>Draft Genome Sequences of Three Alkaliphilic Bacillus Strains, Bacillus wakoensis JCM 9140T, Bacillus akibai JCM 9157T, and Bacillus hemicellulosilyticus JCM 9152T.</title>
        <authorList>
            <person name="Yuki M."/>
            <person name="Oshima K."/>
            <person name="Suda W."/>
            <person name="Oshida Y."/>
            <person name="Kitamura K."/>
            <person name="Iida T."/>
            <person name="Hattori M."/>
            <person name="Ohkuma M."/>
        </authorList>
    </citation>
    <scope>NUCLEOTIDE SEQUENCE [LARGE SCALE GENOMIC DNA]</scope>
    <source>
        <strain evidence="19">JCM 9152</strain>
    </source>
</reference>
<dbReference type="STRING" id="1236971.JCM9152_359"/>
<evidence type="ECO:0000256" key="14">
    <source>
        <dbReference type="ARBA" id="ARBA00047683"/>
    </source>
</evidence>
<dbReference type="InterPro" id="IPR015890">
    <property type="entry name" value="Chorismate_C"/>
</dbReference>